<sequence>MKSITVYHYDAFSVEPNKGTASRVMGAYYAQYIKNMAEETFELVIEQGQKIEKTSK</sequence>
<accession>A0ABX7HIH9</accession>
<dbReference type="Proteomes" id="UP000627155">
    <property type="component" value="Chromosome"/>
</dbReference>
<keyword evidence="2" id="KW-1185">Reference proteome</keyword>
<dbReference type="RefSeq" id="WP_016912333.1">
    <property type="nucleotide sequence ID" value="NZ_CBCPHH010000005.1"/>
</dbReference>
<organism evidence="1 2">
    <name type="scientific">Mammaliicoccus vitulinus</name>
    <dbReference type="NCBI Taxonomy" id="71237"/>
    <lineage>
        <taxon>Bacteria</taxon>
        <taxon>Bacillati</taxon>
        <taxon>Bacillota</taxon>
        <taxon>Bacilli</taxon>
        <taxon>Bacillales</taxon>
        <taxon>Staphylococcaceae</taxon>
        <taxon>Mammaliicoccus</taxon>
    </lineage>
</organism>
<reference evidence="1 2" key="1">
    <citation type="submission" date="2021-02" db="EMBL/GenBank/DDBJ databases">
        <title>FDA dAtabase for Regulatory Grade micrObial Sequences (FDA-ARGOS): Supporting development and validation of Infectious Disease Dx tests.</title>
        <authorList>
            <person name="Sproer C."/>
            <person name="Gronow S."/>
            <person name="Severitt S."/>
            <person name="Schroder I."/>
            <person name="Tallon L."/>
            <person name="Sadzewicz L."/>
            <person name="Zhao X."/>
            <person name="Boylan J."/>
            <person name="Ott S."/>
            <person name="Bowen H."/>
            <person name="Vavikolanu K."/>
            <person name="Mehta A."/>
            <person name="Aluvathingal J."/>
            <person name="Nadendla S."/>
            <person name="Lowell S."/>
            <person name="Myers T."/>
            <person name="Yan Y."/>
            <person name="Sichtig H."/>
        </authorList>
    </citation>
    <scope>NUCLEOTIDE SEQUENCE [LARGE SCALE GENOMIC DNA]</scope>
    <source>
        <strain evidence="1 2">FDAARGOS_1207</strain>
    </source>
</reference>
<evidence type="ECO:0000313" key="1">
    <source>
        <dbReference type="EMBL" id="QRO85943.1"/>
    </source>
</evidence>
<proteinExistence type="predicted"/>
<protein>
    <submittedName>
        <fullName evidence="1">Uncharacterized protein</fullName>
    </submittedName>
</protein>
<name>A0ABX7HIH9_9STAP</name>
<gene>
    <name evidence="1" type="ORF">I6J37_04505</name>
</gene>
<evidence type="ECO:0000313" key="2">
    <source>
        <dbReference type="Proteomes" id="UP000627155"/>
    </source>
</evidence>
<dbReference type="EMBL" id="CP069486">
    <property type="protein sequence ID" value="QRO85943.1"/>
    <property type="molecule type" value="Genomic_DNA"/>
</dbReference>